<sequence length="569" mass="65517">MSHKIKAKTKVIERFHIPGQDGYSEFWRRNKSPVEKLELARLLLSLRKVASYVGRNVGTIVWSGMDFKHGIALDPSSVMGKYPVPPSKTDRIIGLTIRKAYEKVEWSERFKELAQAQMELPPHYAYKFDLYFDICENIYLDCLSNRSVLACYTEKTRISEIRERHDVASHPPTVNELFYIWWGMAADRSGTKYKEEYTDTSVRGFSKRTSLERFYKEPLALLNSIVDLLIYECPKIHGVTERGNFRLNLYLSIWPRLFEYIKFWPTDSTDPFLKKVKIGENLLKLEDEDQESEKPTSLIFANEIEQSLRKNTPVFTDRVKDAVQNADDVVRVQGNDIVMHAKNRIDKKLLHNLQFVIKTAAQRKTAHNRGLKTGKIDRRRLFRAPTTGTIFQLKKDDFDLVNDIILLVDATGSMSAPSRWEQIEKVYQSLFSAIKMYNKNARVFAYNEVKSVCRLTEIYLNDRFFTVLPHGKTASGEAIIATAMALKTGHKKPFIIHLTDGASNWGCGVDNAIEFCKKKRINLLTLGMGCSESNKASLRKEYGKLVQFVDNPDTLPGVFRTLLNHSKWD</sequence>
<accession>A0A975BW83</accession>
<dbReference type="InterPro" id="IPR002035">
    <property type="entry name" value="VWF_A"/>
</dbReference>
<evidence type="ECO:0000313" key="2">
    <source>
        <dbReference type="EMBL" id="QTA92869.1"/>
    </source>
</evidence>
<evidence type="ECO:0000313" key="3">
    <source>
        <dbReference type="Proteomes" id="UP000663722"/>
    </source>
</evidence>
<dbReference type="EMBL" id="CP061800">
    <property type="protein sequence ID" value="QTA92869.1"/>
    <property type="molecule type" value="Genomic_DNA"/>
</dbReference>
<name>A0A975BW83_9BACT</name>
<gene>
    <name evidence="2" type="primary">HbsF</name>
    <name evidence="2" type="ORF">dnm_089620</name>
</gene>
<dbReference type="PROSITE" id="PS50234">
    <property type="entry name" value="VWFA"/>
    <property type="match status" value="1"/>
</dbReference>
<protein>
    <recommendedName>
        <fullName evidence="1">VWFA domain-containing protein</fullName>
    </recommendedName>
</protein>
<dbReference type="KEGG" id="dmm:dnm_089620"/>
<dbReference type="Proteomes" id="UP000663722">
    <property type="component" value="Chromosome"/>
</dbReference>
<keyword evidence="3" id="KW-1185">Reference proteome</keyword>
<dbReference type="CDD" id="cd00198">
    <property type="entry name" value="vWFA"/>
    <property type="match status" value="1"/>
</dbReference>
<dbReference type="SUPFAM" id="SSF53300">
    <property type="entry name" value="vWA-like"/>
    <property type="match status" value="1"/>
</dbReference>
<reference evidence="2" key="1">
    <citation type="journal article" date="2021" name="Microb. Physiol.">
        <title>Proteogenomic Insights into the Physiology of Marine, Sulfate-Reducing, Filamentous Desulfonema limicola and Desulfonema magnum.</title>
        <authorList>
            <person name="Schnaars V."/>
            <person name="Wohlbrand L."/>
            <person name="Scheve S."/>
            <person name="Hinrichs C."/>
            <person name="Reinhardt R."/>
            <person name="Rabus R."/>
        </authorList>
    </citation>
    <scope>NUCLEOTIDE SEQUENCE</scope>
    <source>
        <strain evidence="2">4be13</strain>
    </source>
</reference>
<dbReference type="InterPro" id="IPR036465">
    <property type="entry name" value="vWFA_dom_sf"/>
</dbReference>
<dbReference type="AlphaFoldDB" id="A0A975BW83"/>
<organism evidence="2 3">
    <name type="scientific">Desulfonema magnum</name>
    <dbReference type="NCBI Taxonomy" id="45655"/>
    <lineage>
        <taxon>Bacteria</taxon>
        <taxon>Pseudomonadati</taxon>
        <taxon>Thermodesulfobacteriota</taxon>
        <taxon>Desulfobacteria</taxon>
        <taxon>Desulfobacterales</taxon>
        <taxon>Desulfococcaceae</taxon>
        <taxon>Desulfonema</taxon>
    </lineage>
</organism>
<evidence type="ECO:0000259" key="1">
    <source>
        <dbReference type="PROSITE" id="PS50234"/>
    </source>
</evidence>
<proteinExistence type="predicted"/>
<feature type="domain" description="VWFA" evidence="1">
    <location>
        <begin position="403"/>
        <end position="569"/>
    </location>
</feature>
<dbReference type="Gene3D" id="3.40.50.410">
    <property type="entry name" value="von Willebrand factor, type A domain"/>
    <property type="match status" value="1"/>
</dbReference>